<evidence type="ECO:0000313" key="2">
    <source>
        <dbReference type="WBParaSite" id="JU765_v2.g13543.t1"/>
    </source>
</evidence>
<evidence type="ECO:0000313" key="1">
    <source>
        <dbReference type="Proteomes" id="UP000887576"/>
    </source>
</evidence>
<proteinExistence type="predicted"/>
<reference evidence="2" key="1">
    <citation type="submission" date="2022-11" db="UniProtKB">
        <authorList>
            <consortium name="WormBaseParasite"/>
        </authorList>
    </citation>
    <scope>IDENTIFICATION</scope>
</reference>
<dbReference type="Proteomes" id="UP000887576">
    <property type="component" value="Unplaced"/>
</dbReference>
<dbReference type="WBParaSite" id="JU765_v2.g13543.t1">
    <property type="protein sequence ID" value="JU765_v2.g13543.t1"/>
    <property type="gene ID" value="JU765_v2.g13543"/>
</dbReference>
<accession>A0AC34Q6Y9</accession>
<name>A0AC34Q6Y9_9BILA</name>
<protein>
    <submittedName>
        <fullName evidence="2">Peptidase S1 domain-containing protein</fullName>
    </submittedName>
</protein>
<sequence>MLAVILLALLAASSAEDRIHNGKVAPPDLNNVVFIVSSTGSACTGTVVSEHYILTAAHCLPPSSEFELVYTRDLFRDSKWATPSYQSFQWIKHPHYKKTRTGDDIALIKVATPMTIPPVPLPANYSHPENDWLRSAGYGRTNYTIINATKYDVTDSATSLMETYLQGAVGKDCFNSSFFKDSPHLNVICVGKSDSTLLKGDSGGPTFALGKDNRYYQVGVTSFGGLVSGNSESITWSLALQQSFDILSAVTDVSHYCSWIEEVTGGEVKCQTFKPTPIVPPF</sequence>
<organism evidence="1 2">
    <name type="scientific">Panagrolaimus sp. JU765</name>
    <dbReference type="NCBI Taxonomy" id="591449"/>
    <lineage>
        <taxon>Eukaryota</taxon>
        <taxon>Metazoa</taxon>
        <taxon>Ecdysozoa</taxon>
        <taxon>Nematoda</taxon>
        <taxon>Chromadorea</taxon>
        <taxon>Rhabditida</taxon>
        <taxon>Tylenchina</taxon>
        <taxon>Panagrolaimomorpha</taxon>
        <taxon>Panagrolaimoidea</taxon>
        <taxon>Panagrolaimidae</taxon>
        <taxon>Panagrolaimus</taxon>
    </lineage>
</organism>